<reference evidence="2 3" key="2">
    <citation type="journal article" date="2019" name="G3 (Bethesda)">
        <title>Hybrid Assembly of the Genome of the Entomopathogenic Nematode Steinernema carpocapsae Identifies the X-Chromosome.</title>
        <authorList>
            <person name="Serra L."/>
            <person name="Macchietto M."/>
            <person name="Macias-Munoz A."/>
            <person name="McGill C.J."/>
            <person name="Rodriguez I.M."/>
            <person name="Rodriguez B."/>
            <person name="Murad R."/>
            <person name="Mortazavi A."/>
        </authorList>
    </citation>
    <scope>NUCLEOTIDE SEQUENCE [LARGE SCALE GENOMIC DNA]</scope>
    <source>
        <strain evidence="2 3">ALL</strain>
    </source>
</reference>
<dbReference type="AlphaFoldDB" id="A0A4U5MIT1"/>
<feature type="compositionally biased region" description="Basic and acidic residues" evidence="1">
    <location>
        <begin position="9"/>
        <end position="20"/>
    </location>
</feature>
<feature type="compositionally biased region" description="Polar residues" evidence="1">
    <location>
        <begin position="30"/>
        <end position="43"/>
    </location>
</feature>
<accession>A0A4U5MIT1</accession>
<comment type="caution">
    <text evidence="2">The sequence shown here is derived from an EMBL/GenBank/DDBJ whole genome shotgun (WGS) entry which is preliminary data.</text>
</comment>
<reference evidence="2 3" key="1">
    <citation type="journal article" date="2015" name="Genome Biol.">
        <title>Comparative genomics of Steinernema reveals deeply conserved gene regulatory networks.</title>
        <authorList>
            <person name="Dillman A.R."/>
            <person name="Macchietto M."/>
            <person name="Porter C.F."/>
            <person name="Rogers A."/>
            <person name="Williams B."/>
            <person name="Antoshechkin I."/>
            <person name="Lee M.M."/>
            <person name="Goodwin Z."/>
            <person name="Lu X."/>
            <person name="Lewis E.E."/>
            <person name="Goodrich-Blair H."/>
            <person name="Stock S.P."/>
            <person name="Adams B.J."/>
            <person name="Sternberg P.W."/>
            <person name="Mortazavi A."/>
        </authorList>
    </citation>
    <scope>NUCLEOTIDE SEQUENCE [LARGE SCALE GENOMIC DNA]</scope>
    <source>
        <strain evidence="2 3">ALL</strain>
    </source>
</reference>
<keyword evidence="3" id="KW-1185">Reference proteome</keyword>
<dbReference type="Proteomes" id="UP000298663">
    <property type="component" value="Unassembled WGS sequence"/>
</dbReference>
<organism evidence="2 3">
    <name type="scientific">Steinernema carpocapsae</name>
    <name type="common">Entomopathogenic nematode</name>
    <dbReference type="NCBI Taxonomy" id="34508"/>
    <lineage>
        <taxon>Eukaryota</taxon>
        <taxon>Metazoa</taxon>
        <taxon>Ecdysozoa</taxon>
        <taxon>Nematoda</taxon>
        <taxon>Chromadorea</taxon>
        <taxon>Rhabditida</taxon>
        <taxon>Tylenchina</taxon>
        <taxon>Panagrolaimomorpha</taxon>
        <taxon>Strongyloidoidea</taxon>
        <taxon>Steinernematidae</taxon>
        <taxon>Steinernema</taxon>
    </lineage>
</organism>
<sequence length="70" mass="7796">MYPKFAPKLKHDLPRNEPKQRAKVVRNLPGPSSRTPKSPNQPTFLIPNLTLKSTQNEASSAVSRRAVSCL</sequence>
<proteinExistence type="predicted"/>
<feature type="region of interest" description="Disordered" evidence="1">
    <location>
        <begin position="1"/>
        <end position="70"/>
    </location>
</feature>
<gene>
    <name evidence="2" type="ORF">L596_021333</name>
</gene>
<evidence type="ECO:0000313" key="2">
    <source>
        <dbReference type="EMBL" id="TKR69142.1"/>
    </source>
</evidence>
<name>A0A4U5MIT1_STECR</name>
<dbReference type="EMBL" id="AZBU02000007">
    <property type="protein sequence ID" value="TKR69142.1"/>
    <property type="molecule type" value="Genomic_DNA"/>
</dbReference>
<protein>
    <submittedName>
        <fullName evidence="2">Uncharacterized protein</fullName>
    </submittedName>
</protein>
<feature type="compositionally biased region" description="Low complexity" evidence="1">
    <location>
        <begin position="58"/>
        <end position="70"/>
    </location>
</feature>
<evidence type="ECO:0000256" key="1">
    <source>
        <dbReference type="SAM" id="MobiDB-lite"/>
    </source>
</evidence>
<evidence type="ECO:0000313" key="3">
    <source>
        <dbReference type="Proteomes" id="UP000298663"/>
    </source>
</evidence>